<comment type="subcellular location">
    <subcellularLocation>
        <location evidence="1">Cell membrane</location>
        <topology evidence="1">Multi-pass membrane protein</topology>
    </subcellularLocation>
</comment>
<sequence>MSTLLPLRPVRRSSPMAPPAADTVLKLAVLLQAGVTPDRAWEHLAETGDVAARTIRDRRLQGSPLPAAISGTGTGADAWREVGAAWEVATVAGAPLAPSLRGLAAALRDAQEAADEIRVALAEPTGTARLIGWLPLLGIGLGLLLGFDTIGTLTTHPVGIACLVGGGVLVLVARRWTTALARRARPPAGIPGLDGELLAIALSGGVSIERAIALVVAASGEPPAPATAGLLDLSRRAGVPAVELLRAAAALARHQARVEGRLRAAKLATRLLLPLGVCTLPAFLLLGVGPMFLSVLSSAAISL</sequence>
<dbReference type="PANTHER" id="PTHR35007">
    <property type="entry name" value="INTEGRAL MEMBRANE PROTEIN-RELATED"/>
    <property type="match status" value="1"/>
</dbReference>
<evidence type="ECO:0000256" key="5">
    <source>
        <dbReference type="ARBA" id="ARBA00023136"/>
    </source>
</evidence>
<dbReference type="EMBL" id="CP139779">
    <property type="protein sequence ID" value="WQB71498.1"/>
    <property type="molecule type" value="Genomic_DNA"/>
</dbReference>
<evidence type="ECO:0000256" key="2">
    <source>
        <dbReference type="ARBA" id="ARBA00022475"/>
    </source>
</evidence>
<dbReference type="InterPro" id="IPR018076">
    <property type="entry name" value="T2SS_GspF_dom"/>
</dbReference>
<keyword evidence="9" id="KW-1185">Reference proteome</keyword>
<evidence type="ECO:0000313" key="9">
    <source>
        <dbReference type="Proteomes" id="UP001324533"/>
    </source>
</evidence>
<dbReference type="Pfam" id="PF00482">
    <property type="entry name" value="T2SSF"/>
    <property type="match status" value="1"/>
</dbReference>
<evidence type="ECO:0000256" key="6">
    <source>
        <dbReference type="SAM" id="Phobius"/>
    </source>
</evidence>
<dbReference type="RefSeq" id="WP_322411615.1">
    <property type="nucleotide sequence ID" value="NZ_CP139779.1"/>
</dbReference>
<proteinExistence type="predicted"/>
<protein>
    <submittedName>
        <fullName evidence="8">Type II secretion system F family protein</fullName>
    </submittedName>
</protein>
<name>A0ABZ0VD01_9MICO</name>
<dbReference type="PANTHER" id="PTHR35007:SF4">
    <property type="entry name" value="CONSERVED TRANSMEMBRANE PROTEIN-RELATED"/>
    <property type="match status" value="1"/>
</dbReference>
<keyword evidence="5 6" id="KW-0472">Membrane</keyword>
<evidence type="ECO:0000313" key="8">
    <source>
        <dbReference type="EMBL" id="WQB71498.1"/>
    </source>
</evidence>
<keyword evidence="3 6" id="KW-0812">Transmembrane</keyword>
<keyword evidence="2" id="KW-1003">Cell membrane</keyword>
<feature type="transmembrane region" description="Helical" evidence="6">
    <location>
        <begin position="153"/>
        <end position="173"/>
    </location>
</feature>
<keyword evidence="4 6" id="KW-1133">Transmembrane helix</keyword>
<dbReference type="Proteomes" id="UP001324533">
    <property type="component" value="Chromosome"/>
</dbReference>
<accession>A0ABZ0VD01</accession>
<gene>
    <name evidence="8" type="ORF">T9R20_05940</name>
</gene>
<feature type="transmembrane region" description="Helical" evidence="6">
    <location>
        <begin position="130"/>
        <end position="147"/>
    </location>
</feature>
<feature type="transmembrane region" description="Helical" evidence="6">
    <location>
        <begin position="271"/>
        <end position="293"/>
    </location>
</feature>
<reference evidence="8 9" key="1">
    <citation type="submission" date="2023-06" db="EMBL/GenBank/DDBJ databases">
        <title>Rock-solubilizing bacteria, Microbacterium invictum, promotes re-establishment of vegetation in rocky wasteland by accelerating rock bio-weathering and reshaping soil bacterial community.</title>
        <authorList>
            <person name="Liu C."/>
        </authorList>
    </citation>
    <scope>NUCLEOTIDE SEQUENCE [LARGE SCALE GENOMIC DNA]</scope>
    <source>
        <strain evidence="8 9">X-18</strain>
    </source>
</reference>
<evidence type="ECO:0000256" key="4">
    <source>
        <dbReference type="ARBA" id="ARBA00022989"/>
    </source>
</evidence>
<evidence type="ECO:0000256" key="3">
    <source>
        <dbReference type="ARBA" id="ARBA00022692"/>
    </source>
</evidence>
<feature type="domain" description="Type II secretion system protein GspF" evidence="7">
    <location>
        <begin position="26"/>
        <end position="140"/>
    </location>
</feature>
<organism evidence="8 9">
    <name type="scientific">Microbacterium invictum</name>
    <dbReference type="NCBI Taxonomy" id="515415"/>
    <lineage>
        <taxon>Bacteria</taxon>
        <taxon>Bacillati</taxon>
        <taxon>Actinomycetota</taxon>
        <taxon>Actinomycetes</taxon>
        <taxon>Micrococcales</taxon>
        <taxon>Microbacteriaceae</taxon>
        <taxon>Microbacterium</taxon>
    </lineage>
</organism>
<evidence type="ECO:0000256" key="1">
    <source>
        <dbReference type="ARBA" id="ARBA00004651"/>
    </source>
</evidence>
<evidence type="ECO:0000259" key="7">
    <source>
        <dbReference type="Pfam" id="PF00482"/>
    </source>
</evidence>